<protein>
    <submittedName>
        <fullName evidence="4">Secreted protein</fullName>
    </submittedName>
</protein>
<feature type="transmembrane region" description="Helical" evidence="1">
    <location>
        <begin position="75"/>
        <end position="104"/>
    </location>
</feature>
<proteinExistence type="predicted"/>
<keyword evidence="1" id="KW-1133">Transmembrane helix</keyword>
<evidence type="ECO:0000256" key="1">
    <source>
        <dbReference type="SAM" id="Phobius"/>
    </source>
</evidence>
<dbReference type="AlphaFoldDB" id="A0A183L7Y4"/>
<dbReference type="EMBL" id="UZAK01055014">
    <property type="protein sequence ID" value="VDP83146.1"/>
    <property type="molecule type" value="Genomic_DNA"/>
</dbReference>
<reference evidence="2 3" key="2">
    <citation type="submission" date="2018-11" db="EMBL/GenBank/DDBJ databases">
        <authorList>
            <consortium name="Pathogen Informatics"/>
        </authorList>
    </citation>
    <scope>NUCLEOTIDE SEQUENCE [LARGE SCALE GENOMIC DNA]</scope>
    <source>
        <strain evidence="2">Dakar</strain>
        <strain evidence="3">Dakar, Senegal</strain>
    </source>
</reference>
<keyword evidence="3" id="KW-1185">Reference proteome</keyword>
<reference evidence="4" key="1">
    <citation type="submission" date="2016-06" db="UniProtKB">
        <authorList>
            <consortium name="WormBaseParasite"/>
        </authorList>
    </citation>
    <scope>IDENTIFICATION</scope>
</reference>
<organism evidence="4">
    <name type="scientific">Schistosoma curassoni</name>
    <dbReference type="NCBI Taxonomy" id="6186"/>
    <lineage>
        <taxon>Eukaryota</taxon>
        <taxon>Metazoa</taxon>
        <taxon>Spiralia</taxon>
        <taxon>Lophotrochozoa</taxon>
        <taxon>Platyhelminthes</taxon>
        <taxon>Trematoda</taxon>
        <taxon>Digenea</taxon>
        <taxon>Strigeidida</taxon>
        <taxon>Schistosomatoidea</taxon>
        <taxon>Schistosomatidae</taxon>
        <taxon>Schistosoma</taxon>
    </lineage>
</organism>
<gene>
    <name evidence="2" type="ORF">SCUD_LOCUS23455</name>
</gene>
<evidence type="ECO:0000313" key="2">
    <source>
        <dbReference type="EMBL" id="VDP83146.1"/>
    </source>
</evidence>
<name>A0A183L7Y4_9TREM</name>
<evidence type="ECO:0000313" key="4">
    <source>
        <dbReference type="WBParaSite" id="SCUD_0002345801-mRNA-1"/>
    </source>
</evidence>
<keyword evidence="1" id="KW-0472">Membrane</keyword>
<feature type="transmembrane region" description="Helical" evidence="1">
    <location>
        <begin position="49"/>
        <end position="69"/>
    </location>
</feature>
<dbReference type="WBParaSite" id="SCUD_0002345801-mRNA-1">
    <property type="protein sequence ID" value="SCUD_0002345801-mRNA-1"/>
    <property type="gene ID" value="SCUD_0002345801"/>
</dbReference>
<keyword evidence="1" id="KW-0812">Transmembrane</keyword>
<accession>A0A183L7Y4</accession>
<sequence length="143" mass="15006">MLFSCKYAALALPIRAFTSASDPPCSSMMLPRYFVGTCSSSQILMERMWGILAVTATSAFSVSAGMLSGPASLPLLTILMAMLISSIVGGATSIGSATSVLGGFTGSNRFKSSLKCSTHLFRCPSMLVNTLPCLFFTSHSGLR</sequence>
<dbReference type="Proteomes" id="UP000279833">
    <property type="component" value="Unassembled WGS sequence"/>
</dbReference>
<evidence type="ECO:0000313" key="3">
    <source>
        <dbReference type="Proteomes" id="UP000279833"/>
    </source>
</evidence>